<sequence>MRLPISPLRLNFYYVLISPKNQIVLLYFYILINNNLKGGNMPTAKKSANKTNAKPSGAQVKFSASDIEENKIIASLSYIFILCLAPLLSKRKSGFAQFHARQGLTVTVAWFVFWVIGIVPILGWLISFLGNLMLLVISIMGVIKTLDGQTWKIPYIYEWSKKWNL</sequence>
<protein>
    <recommendedName>
        <fullName evidence="8">DUF4870 domain-containing protein</fullName>
    </recommendedName>
</protein>
<dbReference type="PANTHER" id="PTHR36460">
    <property type="entry name" value="UPF0132 DOMAIN PROTEIN (AFU_ORTHOLOGUE AFUA_3G10255)"/>
    <property type="match status" value="1"/>
</dbReference>
<feature type="transmembrane region" description="Helical" evidence="5">
    <location>
        <begin position="12"/>
        <end position="32"/>
    </location>
</feature>
<evidence type="ECO:0000256" key="4">
    <source>
        <dbReference type="ARBA" id="ARBA00023136"/>
    </source>
</evidence>
<dbReference type="AlphaFoldDB" id="A0A2H0UZE5"/>
<evidence type="ECO:0000256" key="2">
    <source>
        <dbReference type="ARBA" id="ARBA00022692"/>
    </source>
</evidence>
<organism evidence="6 7">
    <name type="scientific">Candidatus Falkowbacteria bacterium CG10_big_fil_rev_8_21_14_0_10_44_15</name>
    <dbReference type="NCBI Taxonomy" id="1974569"/>
    <lineage>
        <taxon>Bacteria</taxon>
        <taxon>Candidatus Falkowiibacteriota</taxon>
    </lineage>
</organism>
<dbReference type="EMBL" id="PFAT01000036">
    <property type="protein sequence ID" value="PIR92211.1"/>
    <property type="molecule type" value="Genomic_DNA"/>
</dbReference>
<accession>A0A2H0UZE5</accession>
<proteinExistence type="predicted"/>
<name>A0A2H0UZE5_9BACT</name>
<dbReference type="Pfam" id="PF09685">
    <property type="entry name" value="MamF_MmsF"/>
    <property type="match status" value="1"/>
</dbReference>
<keyword evidence="2 5" id="KW-0812">Transmembrane</keyword>
<evidence type="ECO:0000313" key="6">
    <source>
        <dbReference type="EMBL" id="PIR92211.1"/>
    </source>
</evidence>
<feature type="transmembrane region" description="Helical" evidence="5">
    <location>
        <begin position="124"/>
        <end position="143"/>
    </location>
</feature>
<evidence type="ECO:0008006" key="8">
    <source>
        <dbReference type="Google" id="ProtNLM"/>
    </source>
</evidence>
<keyword evidence="3 5" id="KW-1133">Transmembrane helix</keyword>
<comment type="subcellular location">
    <subcellularLocation>
        <location evidence="1">Membrane</location>
        <topology evidence="1">Multi-pass membrane protein</topology>
    </subcellularLocation>
</comment>
<comment type="caution">
    <text evidence="6">The sequence shown here is derived from an EMBL/GenBank/DDBJ whole genome shotgun (WGS) entry which is preliminary data.</text>
</comment>
<keyword evidence="4 5" id="KW-0472">Membrane</keyword>
<dbReference type="PANTHER" id="PTHR36460:SF1">
    <property type="entry name" value="UPF0132 DOMAIN PROTEIN (AFU_ORTHOLOGUE AFUA_3G10255)"/>
    <property type="match status" value="1"/>
</dbReference>
<evidence type="ECO:0000256" key="1">
    <source>
        <dbReference type="ARBA" id="ARBA00004141"/>
    </source>
</evidence>
<dbReference type="InterPro" id="IPR019109">
    <property type="entry name" value="MamF_MmsF"/>
</dbReference>
<gene>
    <name evidence="6" type="ORF">COU01_02900</name>
</gene>
<evidence type="ECO:0000256" key="3">
    <source>
        <dbReference type="ARBA" id="ARBA00022989"/>
    </source>
</evidence>
<evidence type="ECO:0000313" key="7">
    <source>
        <dbReference type="Proteomes" id="UP000228510"/>
    </source>
</evidence>
<feature type="transmembrane region" description="Helical" evidence="5">
    <location>
        <begin position="72"/>
        <end position="88"/>
    </location>
</feature>
<reference evidence="7" key="1">
    <citation type="submission" date="2017-09" db="EMBL/GenBank/DDBJ databases">
        <title>Depth-based differentiation of microbial function through sediment-hosted aquifers and enrichment of novel symbionts in the deep terrestrial subsurface.</title>
        <authorList>
            <person name="Probst A.J."/>
            <person name="Ladd B."/>
            <person name="Jarett J.K."/>
            <person name="Geller-Mcgrath D.E."/>
            <person name="Sieber C.M.K."/>
            <person name="Emerson J.B."/>
            <person name="Anantharaman K."/>
            <person name="Thomas B.C."/>
            <person name="Malmstrom R."/>
            <person name="Stieglmeier M."/>
            <person name="Klingl A."/>
            <person name="Woyke T."/>
            <person name="Ryan C.M."/>
            <person name="Banfield J.F."/>
        </authorList>
    </citation>
    <scope>NUCLEOTIDE SEQUENCE [LARGE SCALE GENOMIC DNA]</scope>
</reference>
<dbReference type="GO" id="GO:0016020">
    <property type="term" value="C:membrane"/>
    <property type="evidence" value="ECO:0007669"/>
    <property type="project" value="UniProtKB-SubCell"/>
</dbReference>
<dbReference type="Proteomes" id="UP000228510">
    <property type="component" value="Unassembled WGS sequence"/>
</dbReference>
<evidence type="ECO:0000256" key="5">
    <source>
        <dbReference type="SAM" id="Phobius"/>
    </source>
</evidence>